<dbReference type="KEGG" id="bvo:Pan97_51100"/>
<sequence>METKLLKRVWFVLVHLAILSQASYLLSAPPEVETRSAFDDPALFKMELEPPAKKQFQPLEQVRPKQSDPVAADQSAGSSYGLPDLRHLHQQLPKAVEKIRDMLLPVEAPPEPDPNDVTQPLEEPVEVLLAPQTIETLPPVEVSPWRDPVIELPVASQLPQLERMPLVAYRPDTRNRDNIYRVGDEPESAADVLPALEPPKVLPPVDAARPVTYRWPKTPHLDAMLERLDEYPETKSWASDLRTALQKLREESTIGTAPASQHLKRLAEVTGEAVSMVDTLDYGWQRTDITQTYYAMLRRIDLWNAAHDIIHSGIQLSASPTTLGNLQQHLEDSEAILRDGGQLLSWSDYLQLKQLRQAMESNASPQQMQEVANQVLARLEGGEFDEAQKQLLAQAPFVNLANSLRPWLGINFNPEKTLAAVERYEQEQSAADAKLIAMESSLLQHHAEQPIVEFGQLIDHTYRNANTRFEVSQQFMQAFMPELQPDESRVDDFILGARVLGRSRSVTRLHVRPVPDDQQWRVQLEVLGNVDSQTTSHSGPVKIFNRGRSRYHAAKQVVVNPKGFWVSPAVARADTTTSVDNLKSDYDGIPLIGSLVRSVARGQTEEKKYAAEAEVERKVRRQAETQLNEQLNDKVQQWQDKLYVDVVQPLVRLGLDPSVVDLSTSSRSISGRFRAAGPRHLAAHTPRPSSPIDSVLSAQLHQSGLNNLIRQLRLGGREMTPKEFLMEIGTRFPAVQSDVDEELPAEVAFKFSEDDPIRVEFKDGQAQLTLRIDSLTVDDNHWEDLEVSALYSPTSVDFDAKLVRDSTVFLKGKRLGFRDQIALRAVFLKVLSKKHEIPLFPAGAKVDPRLAEFQVNQLALHEGWLAVSLGPKGVLMQERKLFRVADEPERTSR</sequence>
<dbReference type="AlphaFoldDB" id="A0A518CFM8"/>
<keyword evidence="3" id="KW-1185">Reference proteome</keyword>
<evidence type="ECO:0000256" key="1">
    <source>
        <dbReference type="SAM" id="MobiDB-lite"/>
    </source>
</evidence>
<protein>
    <submittedName>
        <fullName evidence="2">Uncharacterized protein</fullName>
    </submittedName>
</protein>
<gene>
    <name evidence="2" type="ORF">Pan97_51100</name>
</gene>
<dbReference type="EMBL" id="CP036289">
    <property type="protein sequence ID" value="QDU78030.1"/>
    <property type="molecule type" value="Genomic_DNA"/>
</dbReference>
<dbReference type="RefSeq" id="WP_144977534.1">
    <property type="nucleotide sequence ID" value="NZ_CP036289.1"/>
</dbReference>
<reference evidence="3" key="1">
    <citation type="submission" date="2019-02" db="EMBL/GenBank/DDBJ databases">
        <title>Deep-cultivation of Planctomycetes and their phenomic and genomic characterization uncovers novel biology.</title>
        <authorList>
            <person name="Wiegand S."/>
            <person name="Jogler M."/>
            <person name="Boedeker C."/>
            <person name="Pinto D."/>
            <person name="Vollmers J."/>
            <person name="Rivas-Marin E."/>
            <person name="Kohn T."/>
            <person name="Peeters S.H."/>
            <person name="Heuer A."/>
            <person name="Rast P."/>
            <person name="Oberbeckmann S."/>
            <person name="Bunk B."/>
            <person name="Jeske O."/>
            <person name="Meyerdierks A."/>
            <person name="Storesund J.E."/>
            <person name="Kallscheuer N."/>
            <person name="Luecker S."/>
            <person name="Lage O.M."/>
            <person name="Pohl T."/>
            <person name="Merkel B.J."/>
            <person name="Hornburger P."/>
            <person name="Mueller R.-W."/>
            <person name="Bruemmer F."/>
            <person name="Labrenz M."/>
            <person name="Spormann A.M."/>
            <person name="Op den Camp H."/>
            <person name="Overmann J."/>
            <person name="Amann R."/>
            <person name="Jetten M.S.M."/>
            <person name="Mascher T."/>
            <person name="Medema M.H."/>
            <person name="Devos D.P."/>
            <person name="Kaster A.-K."/>
            <person name="Ovreas L."/>
            <person name="Rohde M."/>
            <person name="Galperin M.Y."/>
            <person name="Jogler C."/>
        </authorList>
    </citation>
    <scope>NUCLEOTIDE SEQUENCE [LARGE SCALE GENOMIC DNA]</scope>
    <source>
        <strain evidence="3">Pan97</strain>
    </source>
</reference>
<feature type="region of interest" description="Disordered" evidence="1">
    <location>
        <begin position="59"/>
        <end position="83"/>
    </location>
</feature>
<evidence type="ECO:0000313" key="2">
    <source>
        <dbReference type="EMBL" id="QDU78030.1"/>
    </source>
</evidence>
<name>A0A518CFM8_9BACT</name>
<dbReference type="Proteomes" id="UP000318626">
    <property type="component" value="Chromosome"/>
</dbReference>
<accession>A0A518CFM8</accession>
<organism evidence="2 3">
    <name type="scientific">Bremerella volcania</name>
    <dbReference type="NCBI Taxonomy" id="2527984"/>
    <lineage>
        <taxon>Bacteria</taxon>
        <taxon>Pseudomonadati</taxon>
        <taxon>Planctomycetota</taxon>
        <taxon>Planctomycetia</taxon>
        <taxon>Pirellulales</taxon>
        <taxon>Pirellulaceae</taxon>
        <taxon>Bremerella</taxon>
    </lineage>
</organism>
<proteinExistence type="predicted"/>
<evidence type="ECO:0000313" key="3">
    <source>
        <dbReference type="Proteomes" id="UP000318626"/>
    </source>
</evidence>
<dbReference type="OrthoDB" id="245674at2"/>